<sequence>MDDRGGVSCNVDLSNTNSGIIGSIDRYHFQLVNHLDLVFPFPWMIWLARISLMMRIP</sequence>
<dbReference type="EMBL" id="LKAM01000008">
    <property type="protein sequence ID" value="KUM47053.1"/>
    <property type="molecule type" value="Genomic_DNA"/>
</dbReference>
<reference evidence="1" key="1">
    <citation type="journal article" date="2015" name="Genome Biol. Evol.">
        <title>Organellar Genomes of White Spruce (Picea glauca): Assembly and Annotation.</title>
        <authorList>
            <person name="Jackman S.D."/>
            <person name="Warren R.L."/>
            <person name="Gibb E.A."/>
            <person name="Vandervalk B.P."/>
            <person name="Mohamadi H."/>
            <person name="Chu J."/>
            <person name="Raymond A."/>
            <person name="Pleasance S."/>
            <person name="Coope R."/>
            <person name="Wildung M.R."/>
            <person name="Ritland C.E."/>
            <person name="Bousquet J."/>
            <person name="Jones S.J."/>
            <person name="Bohlmann J."/>
            <person name="Birol I."/>
        </authorList>
    </citation>
    <scope>NUCLEOTIDE SEQUENCE [LARGE SCALE GENOMIC DNA]</scope>
    <source>
        <tissue evidence="1">Flushing bud</tissue>
    </source>
</reference>
<dbReference type="AlphaFoldDB" id="A0A101LXN3"/>
<name>A0A101LXN3_PICGL</name>
<comment type="caution">
    <text evidence="1">The sequence shown here is derived from an EMBL/GenBank/DDBJ whole genome shotgun (WGS) entry which is preliminary data.</text>
</comment>
<gene>
    <name evidence="1" type="ORF">ABT39_MTgene6059</name>
</gene>
<evidence type="ECO:0000313" key="1">
    <source>
        <dbReference type="EMBL" id="KUM47053.1"/>
    </source>
</evidence>
<accession>A0A101LXN3</accession>
<proteinExistence type="predicted"/>
<protein>
    <submittedName>
        <fullName evidence="1">Uncharacterized protein</fullName>
    </submittedName>
</protein>
<organism evidence="1">
    <name type="scientific">Picea glauca</name>
    <name type="common">White spruce</name>
    <name type="synonym">Pinus glauca</name>
    <dbReference type="NCBI Taxonomy" id="3330"/>
    <lineage>
        <taxon>Eukaryota</taxon>
        <taxon>Viridiplantae</taxon>
        <taxon>Streptophyta</taxon>
        <taxon>Embryophyta</taxon>
        <taxon>Tracheophyta</taxon>
        <taxon>Spermatophyta</taxon>
        <taxon>Pinopsida</taxon>
        <taxon>Pinidae</taxon>
        <taxon>Conifers I</taxon>
        <taxon>Pinales</taxon>
        <taxon>Pinaceae</taxon>
        <taxon>Picea</taxon>
    </lineage>
</organism>
<keyword evidence="1" id="KW-0496">Mitochondrion</keyword>
<geneLocation type="mitochondrion" evidence="1"/>